<protein>
    <recommendedName>
        <fullName evidence="2">C-type lectin domain-containing protein</fullName>
    </recommendedName>
</protein>
<dbReference type="InterPro" id="IPR018378">
    <property type="entry name" value="C-type_lectin_CS"/>
</dbReference>
<accession>H2ZFP9</accession>
<reference evidence="3" key="2">
    <citation type="submission" date="2025-08" db="UniProtKB">
        <authorList>
            <consortium name="Ensembl"/>
        </authorList>
    </citation>
    <scope>IDENTIFICATION</scope>
</reference>
<dbReference type="PROSITE" id="PS50041">
    <property type="entry name" value="C_TYPE_LECTIN_2"/>
    <property type="match status" value="1"/>
</dbReference>
<keyword evidence="1" id="KW-1015">Disulfide bond</keyword>
<dbReference type="InterPro" id="IPR016187">
    <property type="entry name" value="CTDL_fold"/>
</dbReference>
<dbReference type="Gene3D" id="3.10.100.10">
    <property type="entry name" value="Mannose-Binding Protein A, subunit A"/>
    <property type="match status" value="1"/>
</dbReference>
<keyword evidence="4" id="KW-1185">Reference proteome</keyword>
<dbReference type="OMA" id="TIMTHVI"/>
<dbReference type="InterPro" id="IPR016186">
    <property type="entry name" value="C-type_lectin-like/link_sf"/>
</dbReference>
<dbReference type="HOGENOM" id="CLU_1149430_0_0_1"/>
<name>H2ZFP9_CIOSA</name>
<dbReference type="Proteomes" id="UP000007875">
    <property type="component" value="Unassembled WGS sequence"/>
</dbReference>
<dbReference type="PROSITE" id="PS00615">
    <property type="entry name" value="C_TYPE_LECTIN_1"/>
    <property type="match status" value="1"/>
</dbReference>
<dbReference type="InterPro" id="IPR050111">
    <property type="entry name" value="C-type_lectin/snaclec_domain"/>
</dbReference>
<dbReference type="Ensembl" id="ENSCSAVT00000016596.1">
    <property type="protein sequence ID" value="ENSCSAVP00000016415.1"/>
    <property type="gene ID" value="ENSCSAVG00000009659.1"/>
</dbReference>
<reference evidence="4" key="1">
    <citation type="submission" date="2003-08" db="EMBL/GenBank/DDBJ databases">
        <authorList>
            <person name="Birren B."/>
            <person name="Nusbaum C."/>
            <person name="Abebe A."/>
            <person name="Abouelleil A."/>
            <person name="Adekoya E."/>
            <person name="Ait-zahra M."/>
            <person name="Allen N."/>
            <person name="Allen T."/>
            <person name="An P."/>
            <person name="Anderson M."/>
            <person name="Anderson S."/>
            <person name="Arachchi H."/>
            <person name="Armbruster J."/>
            <person name="Bachantsang P."/>
            <person name="Baldwin J."/>
            <person name="Barry A."/>
            <person name="Bayul T."/>
            <person name="Blitshsteyn B."/>
            <person name="Bloom T."/>
            <person name="Blye J."/>
            <person name="Boguslavskiy L."/>
            <person name="Borowsky M."/>
            <person name="Boukhgalter B."/>
            <person name="Brunache A."/>
            <person name="Butler J."/>
            <person name="Calixte N."/>
            <person name="Calvo S."/>
            <person name="Camarata J."/>
            <person name="Campo K."/>
            <person name="Chang J."/>
            <person name="Cheshatsang Y."/>
            <person name="Citroen M."/>
            <person name="Collymore A."/>
            <person name="Considine T."/>
            <person name="Cook A."/>
            <person name="Cooke P."/>
            <person name="Corum B."/>
            <person name="Cuomo C."/>
            <person name="David R."/>
            <person name="Dawoe T."/>
            <person name="Degray S."/>
            <person name="Dodge S."/>
            <person name="Dooley K."/>
            <person name="Dorje P."/>
            <person name="Dorjee K."/>
            <person name="Dorris L."/>
            <person name="Duffey N."/>
            <person name="Dupes A."/>
            <person name="Elkins T."/>
            <person name="Engels R."/>
            <person name="Erickson J."/>
            <person name="Farina A."/>
            <person name="Faro S."/>
            <person name="Ferreira P."/>
            <person name="Fischer H."/>
            <person name="Fitzgerald M."/>
            <person name="Foley K."/>
            <person name="Gage D."/>
            <person name="Galagan J."/>
            <person name="Gearin G."/>
            <person name="Gnerre S."/>
            <person name="Gnirke A."/>
            <person name="Goyette A."/>
            <person name="Graham J."/>
            <person name="Grandbois E."/>
            <person name="Gyaltsen K."/>
            <person name="Hafez N."/>
            <person name="Hagopian D."/>
            <person name="Hagos B."/>
            <person name="Hall J."/>
            <person name="Hatcher B."/>
            <person name="Heller A."/>
            <person name="Higgins H."/>
            <person name="Honan T."/>
            <person name="Horn A."/>
            <person name="Houde N."/>
            <person name="Hughes L."/>
            <person name="Hulme W."/>
            <person name="Husby E."/>
            <person name="Iliev I."/>
            <person name="Jaffe D."/>
            <person name="Jones C."/>
            <person name="Kamal M."/>
            <person name="Kamat A."/>
            <person name="Kamvysselis M."/>
            <person name="Karlsson E."/>
            <person name="Kells C."/>
            <person name="Kieu A."/>
            <person name="Kisner P."/>
            <person name="Kodira C."/>
            <person name="Kulbokas E."/>
            <person name="Labutti K."/>
            <person name="Lama D."/>
            <person name="Landers T."/>
            <person name="Leger J."/>
            <person name="Levine S."/>
            <person name="Lewis D."/>
            <person name="Lewis T."/>
            <person name="Lindblad-toh K."/>
            <person name="Liu X."/>
            <person name="Lokyitsang T."/>
            <person name="Lokyitsang Y."/>
            <person name="Lucien O."/>
            <person name="Lui A."/>
            <person name="Ma L.J."/>
            <person name="Mabbitt R."/>
            <person name="Macdonald J."/>
            <person name="Maclean C."/>
            <person name="Major J."/>
            <person name="Manning J."/>
            <person name="Marabella R."/>
            <person name="Maru K."/>
            <person name="Matthews C."/>
            <person name="Mauceli E."/>
            <person name="Mccarthy M."/>
            <person name="Mcdonough S."/>
            <person name="Mcghee T."/>
            <person name="Meldrim J."/>
            <person name="Meneus L."/>
            <person name="Mesirov J."/>
            <person name="Mihalev A."/>
            <person name="Mihova T."/>
            <person name="Mikkelsen T."/>
            <person name="Mlenga V."/>
            <person name="Moru K."/>
            <person name="Mozes J."/>
            <person name="Mulrain L."/>
            <person name="Munson G."/>
            <person name="Naylor J."/>
            <person name="Newes C."/>
            <person name="Nguyen C."/>
            <person name="Nguyen N."/>
            <person name="Nguyen T."/>
            <person name="Nicol R."/>
            <person name="Nielsen C."/>
            <person name="Nizzari M."/>
            <person name="Norbu C."/>
            <person name="Norbu N."/>
            <person name="O'donnell P."/>
            <person name="Okoawo O."/>
            <person name="O'leary S."/>
            <person name="Omotosho B."/>
            <person name="O'neill K."/>
            <person name="Osman S."/>
            <person name="Parker S."/>
            <person name="Perrin D."/>
            <person name="Phunkhang P."/>
            <person name="Piqani B."/>
            <person name="Purcell S."/>
            <person name="Rachupka T."/>
            <person name="Ramasamy U."/>
            <person name="Rameau R."/>
            <person name="Ray V."/>
            <person name="Raymond C."/>
            <person name="Retta R."/>
            <person name="Richardson S."/>
            <person name="Rise C."/>
            <person name="Rodriguez J."/>
            <person name="Rogers J."/>
            <person name="Rogov P."/>
            <person name="Rutman M."/>
            <person name="Schupbach R."/>
            <person name="Seaman C."/>
            <person name="Settipalli S."/>
            <person name="Sharpe T."/>
            <person name="Sheridan J."/>
            <person name="Sherpa N."/>
            <person name="Shi J."/>
            <person name="Smirnov S."/>
            <person name="Smith C."/>
            <person name="Sougnez C."/>
            <person name="Spencer B."/>
            <person name="Stalker J."/>
            <person name="Stange-thomann N."/>
            <person name="Stavropoulos S."/>
            <person name="Stetson K."/>
            <person name="Stone C."/>
            <person name="Stone S."/>
            <person name="Stubbs M."/>
            <person name="Talamas J."/>
            <person name="Tchuinga P."/>
            <person name="Tenzing P."/>
            <person name="Tesfaye S."/>
            <person name="Theodore J."/>
            <person name="Thoulutsang Y."/>
            <person name="Topham K."/>
            <person name="Towey S."/>
            <person name="Tsamla T."/>
            <person name="Tsomo N."/>
            <person name="Vallee D."/>
            <person name="Vassiliev H."/>
            <person name="Venkataraman V."/>
            <person name="Vinson J."/>
            <person name="Vo A."/>
            <person name="Wade C."/>
            <person name="Wang S."/>
            <person name="Wangchuk T."/>
            <person name="Wangdi T."/>
            <person name="Whittaker C."/>
            <person name="Wilkinson J."/>
            <person name="Wu Y."/>
            <person name="Wyman D."/>
            <person name="Yadav S."/>
            <person name="Yang S."/>
            <person name="Yang X."/>
            <person name="Yeager S."/>
            <person name="Yee E."/>
            <person name="Young G."/>
            <person name="Zainoun J."/>
            <person name="Zembeck L."/>
            <person name="Zimmer A."/>
            <person name="Zody M."/>
            <person name="Lander E."/>
        </authorList>
    </citation>
    <scope>NUCLEOTIDE SEQUENCE [LARGE SCALE GENOMIC DNA]</scope>
</reference>
<reference evidence="3" key="3">
    <citation type="submission" date="2025-09" db="UniProtKB">
        <authorList>
            <consortium name="Ensembl"/>
        </authorList>
    </citation>
    <scope>IDENTIFICATION</scope>
</reference>
<feature type="domain" description="C-type lectin" evidence="2">
    <location>
        <begin position="19"/>
        <end position="84"/>
    </location>
</feature>
<organism evidence="3 4">
    <name type="scientific">Ciona savignyi</name>
    <name type="common">Pacific transparent sea squirt</name>
    <dbReference type="NCBI Taxonomy" id="51511"/>
    <lineage>
        <taxon>Eukaryota</taxon>
        <taxon>Metazoa</taxon>
        <taxon>Chordata</taxon>
        <taxon>Tunicata</taxon>
        <taxon>Ascidiacea</taxon>
        <taxon>Phlebobranchia</taxon>
        <taxon>Cionidae</taxon>
        <taxon>Ciona</taxon>
    </lineage>
</organism>
<dbReference type="GeneTree" id="ENSGT00530000069202"/>
<sequence length="242" mass="27461">MVNDSAWRGEYPILRTIGVWIGLKLNMNETQALWSDKTLLNETIFTNWAQQPDTDHGRCVQLWPQFYWQWDDTYCDLKKFYICEDKDPANYTKTDLDNLSSSIIKLTMEPNTNTETMTKLSNKLNNLLDISEATFSETISAQKVLVAVDQVTRNYNLTTEGSFYLNLSNIAITITSEVNSTNGLTLGDEMHTMSSSSIFLSNDLIQEASNKGDTQLQISSVIYRKTTLFDVTNPTSTNSTIQ</sequence>
<dbReference type="Pfam" id="PF00059">
    <property type="entry name" value="Lectin_C"/>
    <property type="match status" value="1"/>
</dbReference>
<dbReference type="AlphaFoldDB" id="H2ZFP9"/>
<dbReference type="InParanoid" id="H2ZFP9"/>
<dbReference type="InterPro" id="IPR001304">
    <property type="entry name" value="C-type_lectin-like"/>
</dbReference>
<dbReference type="SUPFAM" id="SSF56436">
    <property type="entry name" value="C-type lectin-like"/>
    <property type="match status" value="1"/>
</dbReference>
<evidence type="ECO:0000259" key="2">
    <source>
        <dbReference type="PROSITE" id="PS50041"/>
    </source>
</evidence>
<dbReference type="CDD" id="cd00037">
    <property type="entry name" value="CLECT"/>
    <property type="match status" value="1"/>
</dbReference>
<evidence type="ECO:0000313" key="3">
    <source>
        <dbReference type="Ensembl" id="ENSCSAVP00000016415.1"/>
    </source>
</evidence>
<dbReference type="PANTHER" id="PTHR22803">
    <property type="entry name" value="MANNOSE, PHOSPHOLIPASE, LECTIN RECEPTOR RELATED"/>
    <property type="match status" value="1"/>
</dbReference>
<proteinExistence type="predicted"/>
<evidence type="ECO:0000313" key="4">
    <source>
        <dbReference type="Proteomes" id="UP000007875"/>
    </source>
</evidence>
<evidence type="ECO:0000256" key="1">
    <source>
        <dbReference type="ARBA" id="ARBA00023157"/>
    </source>
</evidence>